<dbReference type="InterPro" id="IPR001128">
    <property type="entry name" value="Cyt_P450"/>
</dbReference>
<dbReference type="EMBL" id="BGZK01000917">
    <property type="protein sequence ID" value="GBP65036.1"/>
    <property type="molecule type" value="Genomic_DNA"/>
</dbReference>
<evidence type="ECO:0000256" key="9">
    <source>
        <dbReference type="RuleBase" id="RU000461"/>
    </source>
</evidence>
<evidence type="ECO:0000256" key="7">
    <source>
        <dbReference type="ARBA" id="ARBA00023033"/>
    </source>
</evidence>
<dbReference type="GO" id="GO:0005506">
    <property type="term" value="F:iron ion binding"/>
    <property type="evidence" value="ECO:0007669"/>
    <property type="project" value="InterPro"/>
</dbReference>
<gene>
    <name evidence="10" type="primary">CYP12A2</name>
    <name evidence="10" type="ORF">EVAR_43143_1</name>
</gene>
<proteinExistence type="inferred from homology"/>
<dbReference type="InterPro" id="IPR002401">
    <property type="entry name" value="Cyt_P450_E_grp-I"/>
</dbReference>
<dbReference type="PRINTS" id="PR00385">
    <property type="entry name" value="P450"/>
</dbReference>
<evidence type="ECO:0000256" key="3">
    <source>
        <dbReference type="ARBA" id="ARBA00022617"/>
    </source>
</evidence>
<name>A0A4C1XM90_EUMVA</name>
<dbReference type="Gene3D" id="1.10.630.10">
    <property type="entry name" value="Cytochrome P450"/>
    <property type="match status" value="1"/>
</dbReference>
<keyword evidence="3 8" id="KW-0349">Heme</keyword>
<dbReference type="CDD" id="cd11054">
    <property type="entry name" value="CYP24A1-like"/>
    <property type="match status" value="1"/>
</dbReference>
<evidence type="ECO:0000256" key="8">
    <source>
        <dbReference type="PIRSR" id="PIRSR602401-1"/>
    </source>
</evidence>
<comment type="caution">
    <text evidence="10">The sequence shown here is derived from an EMBL/GenBank/DDBJ whole genome shotgun (WGS) entry which is preliminary data.</text>
</comment>
<evidence type="ECO:0000256" key="5">
    <source>
        <dbReference type="ARBA" id="ARBA00023002"/>
    </source>
</evidence>
<evidence type="ECO:0000256" key="4">
    <source>
        <dbReference type="ARBA" id="ARBA00022723"/>
    </source>
</evidence>
<keyword evidence="5 9" id="KW-0560">Oxidoreductase</keyword>
<dbReference type="GO" id="GO:0020037">
    <property type="term" value="F:heme binding"/>
    <property type="evidence" value="ECO:0007669"/>
    <property type="project" value="InterPro"/>
</dbReference>
<comment type="similarity">
    <text evidence="2 9">Belongs to the cytochrome P450 family.</text>
</comment>
<evidence type="ECO:0000256" key="1">
    <source>
        <dbReference type="ARBA" id="ARBA00001971"/>
    </source>
</evidence>
<feature type="binding site" description="axial binding residue" evidence="8">
    <location>
        <position position="341"/>
    </location>
    <ligand>
        <name>heme</name>
        <dbReference type="ChEBI" id="CHEBI:30413"/>
    </ligand>
    <ligandPart>
        <name>Fe</name>
        <dbReference type="ChEBI" id="CHEBI:18248"/>
    </ligandPart>
</feature>
<sequence length="562" mass="64499">MGLDSLEYFRKKYNKKEYDVLSERSTGLLTEQGEKWKSFRSAVNPVLMQPKIIKLYEKPIDEVAQEMVVRIRSMLNNKGMISEPFDVEMNKWALESIGVVALGGRIGCLRAELPPDAPATRLIHCVHDIFKLLHELDFRPSPWRLFTTPTFKKAMNVFQELEDLTRYFIHDAMKKLNDKKYTRTEEQKGVLEKLLEVDEDIAVKMATDMLFAGVDTTAHSMISVLYLLAVNPEKQLKLREEILSQNERKQYLKACIKEAMRVQPTAFANLRMSTKEYNLNGYIIPKGVNCLLPHEFISKQEVQYERATEFIPERWTERGEETKARAHAYATMPFGYGARMCVGRRIAELELEALLSRIIENFHVEWFGPPMKQKTITVTYMAETIITVQRNKMYTHFEVKPRDPQAEHRISIEMFGVATFAKTTINEVYPHVIATLLLCAHAPARVRAAGGPCPLRAAGACSLKSGPVFRVMIFMIILTFAGDPACVGLERSKSTDHALNHDPGLGFILDSDSSPALDLDSRYILDSILILDKRAHSLNYFIIKRSRCRLRYRSRSCLRFRF</sequence>
<dbReference type="InterPro" id="IPR017972">
    <property type="entry name" value="Cyt_P450_CS"/>
</dbReference>
<evidence type="ECO:0000313" key="11">
    <source>
        <dbReference type="Proteomes" id="UP000299102"/>
    </source>
</evidence>
<keyword evidence="11" id="KW-1185">Reference proteome</keyword>
<dbReference type="PANTHER" id="PTHR24279:SF120">
    <property type="entry name" value="CYTOCHROME P450"/>
    <property type="match status" value="1"/>
</dbReference>
<evidence type="ECO:0000313" key="10">
    <source>
        <dbReference type="EMBL" id="GBP65036.1"/>
    </source>
</evidence>
<dbReference type="GO" id="GO:0004497">
    <property type="term" value="F:monooxygenase activity"/>
    <property type="evidence" value="ECO:0007669"/>
    <property type="project" value="UniProtKB-KW"/>
</dbReference>
<keyword evidence="7 9" id="KW-0503">Monooxygenase</keyword>
<dbReference type="PROSITE" id="PS00086">
    <property type="entry name" value="CYTOCHROME_P450"/>
    <property type="match status" value="1"/>
</dbReference>
<dbReference type="STRING" id="151549.A0A4C1XM90"/>
<dbReference type="InterPro" id="IPR050479">
    <property type="entry name" value="CYP11_CYP27_families"/>
</dbReference>
<reference evidence="10 11" key="1">
    <citation type="journal article" date="2019" name="Commun. Biol.">
        <title>The bagworm genome reveals a unique fibroin gene that provides high tensile strength.</title>
        <authorList>
            <person name="Kono N."/>
            <person name="Nakamura H."/>
            <person name="Ohtoshi R."/>
            <person name="Tomita M."/>
            <person name="Numata K."/>
            <person name="Arakawa K."/>
        </authorList>
    </citation>
    <scope>NUCLEOTIDE SEQUENCE [LARGE SCALE GENOMIC DNA]</scope>
</reference>
<dbReference type="AlphaFoldDB" id="A0A4C1XM90"/>
<dbReference type="PRINTS" id="PR00463">
    <property type="entry name" value="EP450I"/>
</dbReference>
<keyword evidence="4 8" id="KW-0479">Metal-binding</keyword>
<protein>
    <submittedName>
        <fullName evidence="10">Cytochrome P450 CYP12A2</fullName>
    </submittedName>
</protein>
<dbReference type="GO" id="GO:0016705">
    <property type="term" value="F:oxidoreductase activity, acting on paired donors, with incorporation or reduction of molecular oxygen"/>
    <property type="evidence" value="ECO:0007669"/>
    <property type="project" value="InterPro"/>
</dbReference>
<dbReference type="Pfam" id="PF00067">
    <property type="entry name" value="p450"/>
    <property type="match status" value="1"/>
</dbReference>
<dbReference type="PANTHER" id="PTHR24279">
    <property type="entry name" value="CYTOCHROME P450"/>
    <property type="match status" value="1"/>
</dbReference>
<accession>A0A4C1XM90</accession>
<evidence type="ECO:0000256" key="6">
    <source>
        <dbReference type="ARBA" id="ARBA00023004"/>
    </source>
</evidence>
<dbReference type="OrthoDB" id="3945418at2759"/>
<dbReference type="Proteomes" id="UP000299102">
    <property type="component" value="Unassembled WGS sequence"/>
</dbReference>
<dbReference type="InterPro" id="IPR036396">
    <property type="entry name" value="Cyt_P450_sf"/>
</dbReference>
<organism evidence="10 11">
    <name type="scientific">Eumeta variegata</name>
    <name type="common">Bagworm moth</name>
    <name type="synonym">Eumeta japonica</name>
    <dbReference type="NCBI Taxonomy" id="151549"/>
    <lineage>
        <taxon>Eukaryota</taxon>
        <taxon>Metazoa</taxon>
        <taxon>Ecdysozoa</taxon>
        <taxon>Arthropoda</taxon>
        <taxon>Hexapoda</taxon>
        <taxon>Insecta</taxon>
        <taxon>Pterygota</taxon>
        <taxon>Neoptera</taxon>
        <taxon>Endopterygota</taxon>
        <taxon>Lepidoptera</taxon>
        <taxon>Glossata</taxon>
        <taxon>Ditrysia</taxon>
        <taxon>Tineoidea</taxon>
        <taxon>Psychidae</taxon>
        <taxon>Oiketicinae</taxon>
        <taxon>Eumeta</taxon>
    </lineage>
</organism>
<evidence type="ECO:0000256" key="2">
    <source>
        <dbReference type="ARBA" id="ARBA00010617"/>
    </source>
</evidence>
<comment type="cofactor">
    <cofactor evidence="1 8">
        <name>heme</name>
        <dbReference type="ChEBI" id="CHEBI:30413"/>
    </cofactor>
</comment>
<dbReference type="SUPFAM" id="SSF48264">
    <property type="entry name" value="Cytochrome P450"/>
    <property type="match status" value="1"/>
</dbReference>
<keyword evidence="6 8" id="KW-0408">Iron</keyword>